<sequence>MKGRIELELHEPNQLFNSMDPSPFVDKDLDGDAEEFILNWAQEYSHGEPLSLTIHLEHMPDKDPSAWMTEAVHNFFAYRAKLNRLAFRRLMEDGRTSLLVGLAFLTACLAVRNLVLGNAAGAGTGIARESLTIAGWVAMWRPVQIYLHEWWPLWRRGRVLGRLSAMPVHVVQKKPGTGFGTPGEIHE</sequence>
<accession>A0A938BSS7</accession>
<dbReference type="Proteomes" id="UP000779900">
    <property type="component" value="Unassembled WGS sequence"/>
</dbReference>
<organism evidence="1 2">
    <name type="scientific">candidate division WOR-3 bacterium</name>
    <dbReference type="NCBI Taxonomy" id="2052148"/>
    <lineage>
        <taxon>Bacteria</taxon>
        <taxon>Bacteria division WOR-3</taxon>
    </lineage>
</organism>
<evidence type="ECO:0000313" key="2">
    <source>
        <dbReference type="Proteomes" id="UP000779900"/>
    </source>
</evidence>
<reference evidence="1" key="1">
    <citation type="submission" date="2019-03" db="EMBL/GenBank/DDBJ databases">
        <title>Lake Tanganyika Metagenome-Assembled Genomes (MAGs).</title>
        <authorList>
            <person name="Tran P."/>
        </authorList>
    </citation>
    <scope>NUCLEOTIDE SEQUENCE</scope>
    <source>
        <strain evidence="1">K_DeepCast_150m_m2_040</strain>
    </source>
</reference>
<evidence type="ECO:0000313" key="1">
    <source>
        <dbReference type="EMBL" id="MBM3332895.1"/>
    </source>
</evidence>
<name>A0A938BSS7_UNCW3</name>
<dbReference type="EMBL" id="VGIR01000163">
    <property type="protein sequence ID" value="MBM3332895.1"/>
    <property type="molecule type" value="Genomic_DNA"/>
</dbReference>
<dbReference type="AlphaFoldDB" id="A0A938BSS7"/>
<proteinExistence type="predicted"/>
<comment type="caution">
    <text evidence="1">The sequence shown here is derived from an EMBL/GenBank/DDBJ whole genome shotgun (WGS) entry which is preliminary data.</text>
</comment>
<protein>
    <submittedName>
        <fullName evidence="1">Uncharacterized protein</fullName>
    </submittedName>
</protein>
<gene>
    <name evidence="1" type="ORF">FJY68_13780</name>
</gene>